<evidence type="ECO:0000313" key="2">
    <source>
        <dbReference type="EMBL" id="RNF18621.1"/>
    </source>
</evidence>
<feature type="compositionally biased region" description="Low complexity" evidence="1">
    <location>
        <begin position="259"/>
        <end position="274"/>
    </location>
</feature>
<feature type="region of interest" description="Disordered" evidence="1">
    <location>
        <begin position="150"/>
        <end position="196"/>
    </location>
</feature>
<feature type="region of interest" description="Disordered" evidence="1">
    <location>
        <begin position="1"/>
        <end position="129"/>
    </location>
</feature>
<evidence type="ECO:0000256" key="1">
    <source>
        <dbReference type="SAM" id="MobiDB-lite"/>
    </source>
</evidence>
<feature type="compositionally biased region" description="Low complexity" evidence="1">
    <location>
        <begin position="171"/>
        <end position="181"/>
    </location>
</feature>
<protein>
    <submittedName>
        <fullName evidence="2">Uncharacterized protein</fullName>
    </submittedName>
</protein>
<keyword evidence="3" id="KW-1185">Reference proteome</keyword>
<dbReference type="GeneID" id="40318030"/>
<gene>
    <name evidence="2" type="ORF">Tco025E_04419</name>
</gene>
<dbReference type="AlphaFoldDB" id="A0A422PLN9"/>
<comment type="caution">
    <text evidence="2">The sequence shown here is derived from an EMBL/GenBank/DDBJ whole genome shotgun (WGS) entry which is preliminary data.</text>
</comment>
<organism evidence="2 3">
    <name type="scientific">Trypanosoma conorhini</name>
    <dbReference type="NCBI Taxonomy" id="83891"/>
    <lineage>
        <taxon>Eukaryota</taxon>
        <taxon>Discoba</taxon>
        <taxon>Euglenozoa</taxon>
        <taxon>Kinetoplastea</taxon>
        <taxon>Metakinetoplastina</taxon>
        <taxon>Trypanosomatida</taxon>
        <taxon>Trypanosomatidae</taxon>
        <taxon>Trypanosoma</taxon>
    </lineage>
</organism>
<dbReference type="RefSeq" id="XP_029228546.1">
    <property type="nucleotide sequence ID" value="XM_029371329.1"/>
</dbReference>
<evidence type="ECO:0000313" key="3">
    <source>
        <dbReference type="Proteomes" id="UP000284403"/>
    </source>
</evidence>
<accession>A0A422PLN9</accession>
<dbReference type="Proteomes" id="UP000284403">
    <property type="component" value="Unassembled WGS sequence"/>
</dbReference>
<feature type="compositionally biased region" description="Low complexity" evidence="1">
    <location>
        <begin position="1"/>
        <end position="22"/>
    </location>
</feature>
<dbReference type="EMBL" id="MKKU01000227">
    <property type="protein sequence ID" value="RNF18621.1"/>
    <property type="molecule type" value="Genomic_DNA"/>
</dbReference>
<feature type="region of interest" description="Disordered" evidence="1">
    <location>
        <begin position="249"/>
        <end position="283"/>
    </location>
</feature>
<sequence>MCREASPAPLLQFPAPAPAARQQEPRPTEWWAFSGHGRRSAPRPNELPVPQRATATQDGVHRALSWSTHEETELPCGVATSRQSGGGTTPPGTGRANGSPAPEFACRGVADDNDDDGSPLSIGSHSHDVEEVSLGRRALLLRTSEKCGAAAAACRGAVPPKSPRQDENGEAESSAAPHASSLPRSTVSAPAPPDRVDGLAQLMAGLRQAILQLSGEMRELRLAIQELRGPPMNGRGKRLSQPEISEAMAVAPEPRRGEPALTSSSSSLTPLRTPEATSCRPASPVLHTGCPMALLDAGIVSAVSEGLMELRGLPSFLPARTPRRS</sequence>
<proteinExistence type="predicted"/>
<name>A0A422PLN9_9TRYP</name>
<reference evidence="2 3" key="1">
    <citation type="journal article" date="2018" name="BMC Genomics">
        <title>Genomic comparison of Trypanosoma conorhini and Trypanosoma rangeli to Trypanosoma cruzi strains of high and low virulence.</title>
        <authorList>
            <person name="Bradwell K.R."/>
            <person name="Koparde V.N."/>
            <person name="Matveyev A.V."/>
            <person name="Serrano M.G."/>
            <person name="Alves J.M."/>
            <person name="Parikh H."/>
            <person name="Huang B."/>
            <person name="Lee V."/>
            <person name="Espinosa-Alvarez O."/>
            <person name="Ortiz P.A."/>
            <person name="Costa-Martins A.G."/>
            <person name="Teixeira M.M."/>
            <person name="Buck G.A."/>
        </authorList>
    </citation>
    <scope>NUCLEOTIDE SEQUENCE [LARGE SCALE GENOMIC DNA]</scope>
    <source>
        <strain evidence="2 3">025E</strain>
    </source>
</reference>
<dbReference type="OrthoDB" id="244871at2759"/>